<organism evidence="1 2">
    <name type="scientific">Borreliella spielmanii A14S</name>
    <dbReference type="NCBI Taxonomy" id="498742"/>
    <lineage>
        <taxon>Bacteria</taxon>
        <taxon>Pseudomonadati</taxon>
        <taxon>Spirochaetota</taxon>
        <taxon>Spirochaetia</taxon>
        <taxon>Spirochaetales</taxon>
        <taxon>Borreliaceae</taxon>
        <taxon>Borreliella</taxon>
    </lineage>
</organism>
<dbReference type="HOGENOM" id="CLU_3248104_0_0_12"/>
<gene>
    <name evidence="1" type="ORF">BSPA14S_K0023</name>
</gene>
<dbReference type="EMBL" id="CP001466">
    <property type="protein sequence ID" value="ACN53210.1"/>
    <property type="molecule type" value="Genomic_DNA"/>
</dbReference>
<accession>C0RBT3</accession>
<proteinExistence type="predicted"/>
<reference evidence="1 2" key="1">
    <citation type="journal article" date="2012" name="J. Bacteriol.">
        <title>Whole-Genome Sequences of Borrelia bissettii, Borrelia valaisiana, and Borrelia spielmanii.</title>
        <authorList>
            <person name="Schutzer S.E."/>
            <person name="Fraser-Liggett C.M."/>
            <person name="Qiu W.G."/>
            <person name="Kraiczy P."/>
            <person name="Mongodin E.F."/>
            <person name="Dunn J.J."/>
            <person name="Luft B.J."/>
            <person name="Casjens S.R."/>
        </authorList>
    </citation>
    <scope>NUCLEOTIDE SEQUENCE [LARGE SCALE GENOMIC DNA]</scope>
    <source>
        <strain evidence="1 2">A14S</strain>
        <plasmid evidence="1 2">A14S_lp36</plasmid>
    </source>
</reference>
<dbReference type="Proteomes" id="UP000003481">
    <property type="component" value="Plasmid A14S_lp36"/>
</dbReference>
<sequence>MYSKLDPKSFGELYETLLEYDLRIADTTVHCILEAGGLSYLY</sequence>
<dbReference type="AlphaFoldDB" id="C0RBT3"/>
<evidence type="ECO:0000313" key="2">
    <source>
        <dbReference type="Proteomes" id="UP000003481"/>
    </source>
</evidence>
<name>C0RBT3_9SPIR</name>
<evidence type="ECO:0000313" key="1">
    <source>
        <dbReference type="EMBL" id="ACN53210.1"/>
    </source>
</evidence>
<geneLocation type="plasmid" evidence="1 2">
    <name>A14S_lp36</name>
</geneLocation>
<keyword evidence="1" id="KW-0614">Plasmid</keyword>
<protein>
    <submittedName>
        <fullName evidence="1">Uncharacterized protein</fullName>
    </submittedName>
</protein>